<gene>
    <name evidence="2" type="primary">soxG</name>
    <name evidence="2" type="ORF">FQ775_22780</name>
</gene>
<dbReference type="Proteomes" id="UP000321389">
    <property type="component" value="Chromosome"/>
</dbReference>
<dbReference type="SUPFAM" id="SSF103025">
    <property type="entry name" value="Folate-binding domain"/>
    <property type="match status" value="1"/>
</dbReference>
<dbReference type="InterPro" id="IPR027266">
    <property type="entry name" value="TrmE/GcvT-like"/>
</dbReference>
<organism evidence="2 3">
    <name type="scientific">Nitratireductor mangrovi</name>
    <dbReference type="NCBI Taxonomy" id="2599600"/>
    <lineage>
        <taxon>Bacteria</taxon>
        <taxon>Pseudomonadati</taxon>
        <taxon>Pseudomonadota</taxon>
        <taxon>Alphaproteobacteria</taxon>
        <taxon>Hyphomicrobiales</taxon>
        <taxon>Phyllobacteriaceae</taxon>
        <taxon>Nitratireductor</taxon>
    </lineage>
</organism>
<dbReference type="EMBL" id="CP042301">
    <property type="protein sequence ID" value="QDZ02962.1"/>
    <property type="molecule type" value="Genomic_DNA"/>
</dbReference>
<feature type="domain" description="GCVT N-terminal" evidence="1">
    <location>
        <begin position="74"/>
        <end position="192"/>
    </location>
</feature>
<dbReference type="OrthoDB" id="7562825at2"/>
<accession>A0A5B8L5B0</accession>
<dbReference type="Gene3D" id="3.30.70.1520">
    <property type="entry name" value="Heterotetrameric sarcosine oxidase"/>
    <property type="match status" value="1"/>
</dbReference>
<keyword evidence="3" id="KW-1185">Reference proteome</keyword>
<sequence length="195" mass="20328">MVEPVSPLGAAWKPGSYANAAGVTGVALSETRPGSIVQAAAWRGEEKALIAAIGKVSGLALADGAGAGVFKDNKAAFGFAPGRFLVVDQKEGLGDTLAAAVKAETGTVTDLSHGRTAIRIAGARAEWVLAKFFAIDFSLTAFPVGAGRSTAHHDIFALIQRTGPEQFDLYVFRSFARAFWSALCHASEEVGYEIS</sequence>
<dbReference type="InterPro" id="IPR006222">
    <property type="entry name" value="GCVT_N"/>
</dbReference>
<proteinExistence type="predicted"/>
<evidence type="ECO:0000313" key="2">
    <source>
        <dbReference type="EMBL" id="QDZ02962.1"/>
    </source>
</evidence>
<reference evidence="2" key="1">
    <citation type="submission" date="2020-04" db="EMBL/GenBank/DDBJ databases">
        <title>Nitratireductor sp. nov. isolated from mangrove soil.</title>
        <authorList>
            <person name="Ye Y."/>
        </authorList>
    </citation>
    <scope>NUCLEOTIDE SEQUENCE</scope>
    <source>
        <strain evidence="2">SY7</strain>
    </source>
</reference>
<dbReference type="Pfam" id="PF01571">
    <property type="entry name" value="GCV_T"/>
    <property type="match status" value="1"/>
</dbReference>
<dbReference type="InterPro" id="IPR006280">
    <property type="entry name" value="SoxG_het"/>
</dbReference>
<dbReference type="KEGG" id="niy:FQ775_22780"/>
<dbReference type="GO" id="GO:0008115">
    <property type="term" value="F:sarcosine oxidase activity"/>
    <property type="evidence" value="ECO:0007669"/>
    <property type="project" value="InterPro"/>
</dbReference>
<dbReference type="Gene3D" id="3.30.1360.120">
    <property type="entry name" value="Probable tRNA modification gtpase trme, domain 1"/>
    <property type="match status" value="1"/>
</dbReference>
<evidence type="ECO:0000259" key="1">
    <source>
        <dbReference type="Pfam" id="PF01571"/>
    </source>
</evidence>
<dbReference type="RefSeq" id="WP_146301596.1">
    <property type="nucleotide sequence ID" value="NZ_CP042301.2"/>
</dbReference>
<dbReference type="AlphaFoldDB" id="A0A5B8L5B0"/>
<protein>
    <submittedName>
        <fullName evidence="2">Sarcosine oxidase subunit gamma family protein</fullName>
    </submittedName>
</protein>
<dbReference type="GO" id="GO:1901053">
    <property type="term" value="P:sarcosine catabolic process"/>
    <property type="evidence" value="ECO:0007669"/>
    <property type="project" value="InterPro"/>
</dbReference>
<evidence type="ECO:0000313" key="3">
    <source>
        <dbReference type="Proteomes" id="UP000321389"/>
    </source>
</evidence>
<name>A0A5B8L5B0_9HYPH</name>
<dbReference type="NCBIfam" id="TIGR01375">
    <property type="entry name" value="soxG"/>
    <property type="match status" value="1"/>
</dbReference>